<dbReference type="AlphaFoldDB" id="A0A7X2Z2K9"/>
<evidence type="ECO:0000313" key="2">
    <source>
        <dbReference type="EMBL" id="MUG46342.1"/>
    </source>
</evidence>
<protein>
    <submittedName>
        <fullName evidence="2">GNAT family N-acetyltransferase</fullName>
    </submittedName>
</protein>
<organism evidence="2 3">
    <name type="scientific">Paenibacillus woosongensis</name>
    <dbReference type="NCBI Taxonomy" id="307580"/>
    <lineage>
        <taxon>Bacteria</taxon>
        <taxon>Bacillati</taxon>
        <taxon>Bacillota</taxon>
        <taxon>Bacilli</taxon>
        <taxon>Bacillales</taxon>
        <taxon>Paenibacillaceae</taxon>
        <taxon>Paenibacillus</taxon>
    </lineage>
</organism>
<evidence type="ECO:0000259" key="1">
    <source>
        <dbReference type="PROSITE" id="PS51186"/>
    </source>
</evidence>
<dbReference type="SUPFAM" id="SSF55729">
    <property type="entry name" value="Acyl-CoA N-acyltransferases (Nat)"/>
    <property type="match status" value="1"/>
</dbReference>
<dbReference type="OrthoDB" id="9795206at2"/>
<accession>A0A7X2Z2K9</accession>
<comment type="caution">
    <text evidence="2">The sequence shown here is derived from an EMBL/GenBank/DDBJ whole genome shotgun (WGS) entry which is preliminary data.</text>
</comment>
<dbReference type="PANTHER" id="PTHR43415:SF3">
    <property type="entry name" value="GNAT-FAMILY ACETYLTRANSFERASE"/>
    <property type="match status" value="1"/>
</dbReference>
<dbReference type="Proteomes" id="UP000447876">
    <property type="component" value="Unassembled WGS sequence"/>
</dbReference>
<proteinExistence type="predicted"/>
<reference evidence="2 3" key="1">
    <citation type="submission" date="2019-11" db="EMBL/GenBank/DDBJ databases">
        <title>Draft genome sequences of five Paenibacillus species of dairy origin.</title>
        <authorList>
            <person name="Olajide A.M."/>
            <person name="Chen S."/>
            <person name="Lapointe G."/>
        </authorList>
    </citation>
    <scope>NUCLEOTIDE SEQUENCE [LARGE SCALE GENOMIC DNA]</scope>
    <source>
        <strain evidence="2 3">12CR55</strain>
    </source>
</reference>
<dbReference type="Gene3D" id="3.40.630.30">
    <property type="match status" value="1"/>
</dbReference>
<sequence>MNSSMLLKSERLTYRPTMASDLEMVLAIENEHENIAYIIPWPRDQHMAALCDSDKRHIVIEDQVANLVGYLILAGLDSPHHSIELVRIVIAEKNKGYGREAIKAILQYVFDGLSAHRVWLDVKEYNERAKQLYSALGFKQEGILRECIKNGDQYESLIVMSLLRQEFTILRVDDLEH</sequence>
<dbReference type="CDD" id="cd04301">
    <property type="entry name" value="NAT_SF"/>
    <property type="match status" value="1"/>
</dbReference>
<feature type="domain" description="N-acetyltransferase" evidence="1">
    <location>
        <begin position="12"/>
        <end position="165"/>
    </location>
</feature>
<dbReference type="InterPro" id="IPR000182">
    <property type="entry name" value="GNAT_dom"/>
</dbReference>
<dbReference type="GO" id="GO:0016747">
    <property type="term" value="F:acyltransferase activity, transferring groups other than amino-acyl groups"/>
    <property type="evidence" value="ECO:0007669"/>
    <property type="project" value="InterPro"/>
</dbReference>
<dbReference type="Pfam" id="PF13302">
    <property type="entry name" value="Acetyltransf_3"/>
    <property type="match status" value="1"/>
</dbReference>
<evidence type="ECO:0000313" key="3">
    <source>
        <dbReference type="Proteomes" id="UP000447876"/>
    </source>
</evidence>
<dbReference type="PROSITE" id="PS51186">
    <property type="entry name" value="GNAT"/>
    <property type="match status" value="1"/>
</dbReference>
<dbReference type="EMBL" id="WNZW01000005">
    <property type="protein sequence ID" value="MUG46342.1"/>
    <property type="molecule type" value="Genomic_DNA"/>
</dbReference>
<dbReference type="InterPro" id="IPR016181">
    <property type="entry name" value="Acyl_CoA_acyltransferase"/>
</dbReference>
<name>A0A7X2Z2K9_9BACL</name>
<dbReference type="PANTHER" id="PTHR43415">
    <property type="entry name" value="SPERMIDINE N(1)-ACETYLTRANSFERASE"/>
    <property type="match status" value="1"/>
</dbReference>
<keyword evidence="2" id="KW-0808">Transferase</keyword>
<gene>
    <name evidence="2" type="ORF">GNP95_15230</name>
</gene>